<keyword evidence="1" id="KW-1133">Transmembrane helix</keyword>
<dbReference type="AlphaFoldDB" id="A0A1Y3M9S9"/>
<evidence type="ECO:0008006" key="4">
    <source>
        <dbReference type="Google" id="ProtNLM"/>
    </source>
</evidence>
<evidence type="ECO:0000313" key="3">
    <source>
        <dbReference type="Proteomes" id="UP000195321"/>
    </source>
</evidence>
<reference evidence="2 3" key="1">
    <citation type="submission" date="2017-02" db="EMBL/GenBank/DDBJ databases">
        <title>Bacillus pseudomycoides isolate FSL K6-0042.</title>
        <authorList>
            <person name="Kovac J."/>
        </authorList>
    </citation>
    <scope>NUCLEOTIDE SEQUENCE [LARGE SCALE GENOMIC DNA]</scope>
    <source>
        <strain evidence="2 3">FSL K6-0042</strain>
    </source>
</reference>
<dbReference type="EMBL" id="MWPX01000044">
    <property type="protein sequence ID" value="OUM46484.1"/>
    <property type="molecule type" value="Genomic_DNA"/>
</dbReference>
<dbReference type="RefSeq" id="WP_088094538.1">
    <property type="nucleotide sequence ID" value="NZ_JBALMA010000291.1"/>
</dbReference>
<accession>A0A1Y3M9S9</accession>
<organism evidence="2 3">
    <name type="scientific">Bacillus pseudomycoides</name>
    <dbReference type="NCBI Taxonomy" id="64104"/>
    <lineage>
        <taxon>Bacteria</taxon>
        <taxon>Bacillati</taxon>
        <taxon>Bacillota</taxon>
        <taxon>Bacilli</taxon>
        <taxon>Bacillales</taxon>
        <taxon>Bacillaceae</taxon>
        <taxon>Bacillus</taxon>
        <taxon>Bacillus cereus group</taxon>
    </lineage>
</organism>
<comment type="caution">
    <text evidence="2">The sequence shown here is derived from an EMBL/GenBank/DDBJ whole genome shotgun (WGS) entry which is preliminary data.</text>
</comment>
<proteinExistence type="predicted"/>
<evidence type="ECO:0000256" key="1">
    <source>
        <dbReference type="SAM" id="Phobius"/>
    </source>
</evidence>
<dbReference type="Proteomes" id="UP000195321">
    <property type="component" value="Unassembled WGS sequence"/>
</dbReference>
<protein>
    <recommendedName>
        <fullName evidence="4">DUF5412 domain-containing protein</fullName>
    </recommendedName>
</protein>
<dbReference type="InterPro" id="IPR035406">
    <property type="entry name" value="DUF5412"/>
</dbReference>
<evidence type="ECO:0000313" key="2">
    <source>
        <dbReference type="EMBL" id="OUM46484.1"/>
    </source>
</evidence>
<sequence>MNAINAEKEIKRTKRKVRIVLLSILVAVVGLGYWKFFSLQGVPEGELIQTVKSPDGTYTLRAYVVNGGATTSFAVRGELVFNKRKILKTKNIYWNYREDQANIEWKDEDTVIINNHKLHVPDERYDFRND</sequence>
<dbReference type="Pfam" id="PF17428">
    <property type="entry name" value="DUF5412"/>
    <property type="match status" value="1"/>
</dbReference>
<gene>
    <name evidence="2" type="ORF">BW425_23545</name>
</gene>
<name>A0A1Y3M9S9_9BACI</name>
<keyword evidence="1" id="KW-0472">Membrane</keyword>
<keyword evidence="1" id="KW-0812">Transmembrane</keyword>
<feature type="transmembrane region" description="Helical" evidence="1">
    <location>
        <begin position="17"/>
        <end position="34"/>
    </location>
</feature>